<name>K6WH53_9ACTN</name>
<evidence type="ECO:0000313" key="3">
    <source>
        <dbReference type="Proteomes" id="UP000008363"/>
    </source>
</evidence>
<dbReference type="eggNOG" id="COG0610">
    <property type="taxonomic scope" value="Bacteria"/>
</dbReference>
<sequence length="976" mass="108514">MTQTLIDAVAREFVGDHPPARLLGAVTGRVADAGGGLVDIEVIVDVMVDERVPPVHRAVRSALTRWDAEGVAEWVDGTQPHSLDRRAVIYTRLGIPEPAFAALNDRYPVATGPTVVAAQQPWEPWYTPERRAAHDFYWYAYRGILGRKGWTQDTVDKLDVATTEVVRRLADPTRTESYQSKGLVVGYVQSGKTANFTGVIAKAVDAGYRLVIVLTGTIELLRSQTQRRLDMELIGMQNIDETEYCNDEDWHNGAFLSHVIDPNHSNDAPAIRRLTGVVDDYKALAKGIGTLHYEFVDHDLPLIDPVNLYSSNVRVAVVKKNSAVLKKLVSDVQKIPTPLDQIPALIIDDEADQASVNTQNPKNFANGRVERTAINEQISLLLGLLPRSQYIGYTATPFANVFVDPDDSVNIFPNDFIVSLERPADYMGGADFHDRDVDLGVGVEKTPANSNESAFVRDLVAQSDEDRDAERLRALDSFVLAGAVKLFRRDRGVPGDFRHHTMLVHESVKQAEHKALATEFEALWKSASYSQPSGLVRLEELWNNDFRVVSEHRAQPGVPSPESFADLETFIGAACDKIGEGVRPIIVVNGEADKDYLQQPLNFQEHQVWKILVGGTKLSRGFTVEGLTTTYYTRRTAQADTLMQMGRWFGFRPGYRDLVRLFIGREVPGPAGRIVDMYRAFEAIVDDEEDFREELDRFSGMNAAGEPMVTPRDVPPMVFQRLPWLRPTAANKMYNAEMTYRSVGGQSFSFTMQGPRDDGSNNVTHFRLVRPLLDALEETGEFAFIDKDGRSRMFEARFGTVAAHLVLDVVDRFVWDANWDFGPHREAFARAMERGALDDFAILVPVPKKRPPVLIGDYPVPLPLVNRKRQPVAYRTGFTGTAVRERDAIEHIAGNPDKLVGGPLAQQLRKPTRGGMILLFASDPYGARQFKDPGRGKVNPVDVATLFSYALPFAAYPSPAIGFTVRKSDAGAIVDA</sequence>
<organism evidence="2 3">
    <name type="scientific">Gordonia rhizosphera NBRC 16068</name>
    <dbReference type="NCBI Taxonomy" id="1108045"/>
    <lineage>
        <taxon>Bacteria</taxon>
        <taxon>Bacillati</taxon>
        <taxon>Actinomycetota</taxon>
        <taxon>Actinomycetes</taxon>
        <taxon>Mycobacteriales</taxon>
        <taxon>Gordoniaceae</taxon>
        <taxon>Gordonia</taxon>
    </lineage>
</organism>
<dbReference type="Proteomes" id="UP000008363">
    <property type="component" value="Unassembled WGS sequence"/>
</dbReference>
<dbReference type="Pfam" id="PF10593">
    <property type="entry name" value="Z1"/>
    <property type="match status" value="1"/>
</dbReference>
<dbReference type="AlphaFoldDB" id="K6WH53"/>
<keyword evidence="3" id="KW-1185">Reference proteome</keyword>
<dbReference type="RefSeq" id="WP_006338060.1">
    <property type="nucleotide sequence ID" value="NZ_BAHC01000206.1"/>
</dbReference>
<dbReference type="EMBL" id="BAHC01000206">
    <property type="protein sequence ID" value="GAB93116.1"/>
    <property type="molecule type" value="Genomic_DNA"/>
</dbReference>
<evidence type="ECO:0000259" key="1">
    <source>
        <dbReference type="Pfam" id="PF10593"/>
    </source>
</evidence>
<gene>
    <name evidence="2" type="ORF">GORHZ_206_00200</name>
</gene>
<comment type="caution">
    <text evidence="2">The sequence shown here is derived from an EMBL/GenBank/DDBJ whole genome shotgun (WGS) entry which is preliminary data.</text>
</comment>
<accession>K6WH53</accession>
<dbReference type="SUPFAM" id="SSF52540">
    <property type="entry name" value="P-loop containing nucleoside triphosphate hydrolases"/>
    <property type="match status" value="1"/>
</dbReference>
<reference evidence="2 3" key="1">
    <citation type="submission" date="2012-08" db="EMBL/GenBank/DDBJ databases">
        <title>Whole genome shotgun sequence of Gordonia rhizosphera NBRC 16068.</title>
        <authorList>
            <person name="Takarada H."/>
            <person name="Isaki S."/>
            <person name="Hosoyama A."/>
            <person name="Tsuchikane K."/>
            <person name="Katsumata H."/>
            <person name="Baba S."/>
            <person name="Ohji S."/>
            <person name="Yamazaki S."/>
            <person name="Fujita N."/>
        </authorList>
    </citation>
    <scope>NUCLEOTIDE SEQUENCE [LARGE SCALE GENOMIC DNA]</scope>
    <source>
        <strain evidence="2 3">NBRC 16068</strain>
    </source>
</reference>
<feature type="domain" description="Putative endonuclease Z1" evidence="1">
    <location>
        <begin position="473"/>
        <end position="720"/>
    </location>
</feature>
<evidence type="ECO:0000313" key="2">
    <source>
        <dbReference type="EMBL" id="GAB93116.1"/>
    </source>
</evidence>
<dbReference type="InterPro" id="IPR027417">
    <property type="entry name" value="P-loop_NTPase"/>
</dbReference>
<protein>
    <recommendedName>
        <fullName evidence="1">Putative endonuclease Z1 domain-containing protein</fullName>
    </recommendedName>
</protein>
<proteinExistence type="predicted"/>
<dbReference type="STRING" id="1108045.GORHZ_206_00200"/>
<dbReference type="InterPro" id="IPR018310">
    <property type="entry name" value="Put_endonuclease_Z1-dom"/>
</dbReference>
<dbReference type="OrthoDB" id="436461at2"/>